<dbReference type="Gene3D" id="2.60.40.10">
    <property type="entry name" value="Immunoglobulins"/>
    <property type="match status" value="1"/>
</dbReference>
<keyword evidence="2" id="KW-1185">Reference proteome</keyword>
<dbReference type="AlphaFoldDB" id="A0A8J7F324"/>
<dbReference type="Gene3D" id="1.10.606.20">
    <property type="match status" value="1"/>
</dbReference>
<proteinExistence type="predicted"/>
<dbReference type="RefSeq" id="WP_193921244.1">
    <property type="nucleotide sequence ID" value="NZ_JADEWL010000045.1"/>
</dbReference>
<dbReference type="CDD" id="cd03398">
    <property type="entry name" value="PAP2_haloperoxidase"/>
    <property type="match status" value="1"/>
</dbReference>
<dbReference type="Proteomes" id="UP000620559">
    <property type="component" value="Unassembled WGS sequence"/>
</dbReference>
<sequence>MSDANLTVDFGEVIQTPTIFPDEQGKVEVTITNQGNTDFNAPLDLKLYASTDKVLDLNNLNKIDDVSADGNDLLKGTDELLGTLKQDNITLAPGEFQTLTIDFAGSDFRTASVVSPGLYYLFAEVEPGNEDTGSIISDAELITQGDAVIQWNSILLNTIQATGKDGGDGTPPPLAAHQQAIVHQAIYDAVLQAPDASDEAAVVGAASETLIDLFPTQASTIQSLRNDFLEAIPDSEAKDNGFELGKQAADNIINERQNDGSATAQVPFTPGNGIGDWQFTFSDGDTTDQIPGFVDEALFPDWGGVTPFVLESGNQFRPNTFPQYNSPFYATQLNQVKELGAENSTTRNADQTEIALFWAYDRNDSFRPPGQWNQIAQEVALDKGNSLEDNAKLFAVLNTGLADAGIAAWDAKYVYEQLRPITAIREADADNNPNTIADPNWEPLLDTPPFPDYISGHSVFGGAASAILAGFFGDNTSFEIPSQELPGVSRSYGSFSQAADENADSRLFGGVHINAANVDGVSVGENIGNFVFDNFG</sequence>
<dbReference type="SUPFAM" id="SSF48317">
    <property type="entry name" value="Acid phosphatase/Vanadium-dependent haloperoxidase"/>
    <property type="match status" value="1"/>
</dbReference>
<dbReference type="InterPro" id="IPR013783">
    <property type="entry name" value="Ig-like_fold"/>
</dbReference>
<dbReference type="EMBL" id="JADEWL010000045">
    <property type="protein sequence ID" value="MBE9213930.1"/>
    <property type="molecule type" value="Genomic_DNA"/>
</dbReference>
<organism evidence="1 2">
    <name type="scientific">Plectonema cf. radiosum LEGE 06105</name>
    <dbReference type="NCBI Taxonomy" id="945769"/>
    <lineage>
        <taxon>Bacteria</taxon>
        <taxon>Bacillati</taxon>
        <taxon>Cyanobacteriota</taxon>
        <taxon>Cyanophyceae</taxon>
        <taxon>Oscillatoriophycideae</taxon>
        <taxon>Oscillatoriales</taxon>
        <taxon>Microcoleaceae</taxon>
        <taxon>Plectonema</taxon>
    </lineage>
</organism>
<dbReference type="InterPro" id="IPR036938">
    <property type="entry name" value="PAP2/HPO_sf"/>
</dbReference>
<dbReference type="PANTHER" id="PTHR34599:SF1">
    <property type="entry name" value="PHOSPHATIDIC ACID PHOSPHATASE TYPE 2_HALOPEROXIDASE DOMAIN-CONTAINING PROTEIN"/>
    <property type="match status" value="1"/>
</dbReference>
<dbReference type="PANTHER" id="PTHR34599">
    <property type="entry name" value="PEROXIDASE-RELATED"/>
    <property type="match status" value="1"/>
</dbReference>
<protein>
    <submittedName>
        <fullName evidence="1">Phosphatase PAP2 family protein</fullName>
    </submittedName>
</protein>
<evidence type="ECO:0000313" key="1">
    <source>
        <dbReference type="EMBL" id="MBE9213930.1"/>
    </source>
</evidence>
<name>A0A8J7F324_9CYAN</name>
<comment type="caution">
    <text evidence="1">The sequence shown here is derived from an EMBL/GenBank/DDBJ whole genome shotgun (WGS) entry which is preliminary data.</text>
</comment>
<evidence type="ECO:0000313" key="2">
    <source>
        <dbReference type="Proteomes" id="UP000620559"/>
    </source>
</evidence>
<gene>
    <name evidence="1" type="ORF">IQ247_14855</name>
</gene>
<dbReference type="InterPro" id="IPR052559">
    <property type="entry name" value="V-haloperoxidase"/>
</dbReference>
<accession>A0A8J7F324</accession>
<reference evidence="1" key="1">
    <citation type="submission" date="2020-10" db="EMBL/GenBank/DDBJ databases">
        <authorList>
            <person name="Castelo-Branco R."/>
            <person name="Eusebio N."/>
            <person name="Adriana R."/>
            <person name="Vieira A."/>
            <person name="Brugerolle De Fraissinette N."/>
            <person name="Rezende De Castro R."/>
            <person name="Schneider M.P."/>
            <person name="Vasconcelos V."/>
            <person name="Leao P.N."/>
        </authorList>
    </citation>
    <scope>NUCLEOTIDE SEQUENCE</scope>
    <source>
        <strain evidence="1">LEGE 06105</strain>
    </source>
</reference>